<dbReference type="Proteomes" id="UP001162972">
    <property type="component" value="Chromosome 17"/>
</dbReference>
<accession>A0AAD6PAA0</accession>
<reference evidence="1 2" key="1">
    <citation type="journal article" date="2023" name="Int. J. Mol. Sci.">
        <title>De Novo Assembly and Annotation of 11 Diverse Shrub Willow (Salix) Genomes Reveals Novel Gene Organization in Sex-Linked Regions.</title>
        <authorList>
            <person name="Hyden B."/>
            <person name="Feng K."/>
            <person name="Yates T.B."/>
            <person name="Jawdy S."/>
            <person name="Cereghino C."/>
            <person name="Smart L.B."/>
            <person name="Muchero W."/>
        </authorList>
    </citation>
    <scope>NUCLEOTIDE SEQUENCE [LARGE SCALE GENOMIC DNA]</scope>
    <source>
        <tissue evidence="1">Shoot tip</tissue>
    </source>
</reference>
<feature type="non-terminal residue" evidence="1">
    <location>
        <position position="90"/>
    </location>
</feature>
<comment type="caution">
    <text evidence="1">The sequence shown here is derived from an EMBL/GenBank/DDBJ whole genome shotgun (WGS) entry which is preliminary data.</text>
</comment>
<dbReference type="PANTHER" id="PTHR33538:SF2">
    <property type="entry name" value="PROTEIN GAMETE EXPRESSED 1"/>
    <property type="match status" value="1"/>
</dbReference>
<dbReference type="AlphaFoldDB" id="A0AAD6PAA0"/>
<dbReference type="EMBL" id="JAPFFJ010000008">
    <property type="protein sequence ID" value="KAJ6421153.1"/>
    <property type="molecule type" value="Genomic_DNA"/>
</dbReference>
<keyword evidence="2" id="KW-1185">Reference proteome</keyword>
<dbReference type="InterPro" id="IPR040346">
    <property type="entry name" value="GEX1/Brambleberry"/>
</dbReference>
<dbReference type="PANTHER" id="PTHR33538">
    <property type="entry name" value="PROTEIN GAMETE EXPRESSED 1"/>
    <property type="match status" value="1"/>
</dbReference>
<evidence type="ECO:0000313" key="1">
    <source>
        <dbReference type="EMBL" id="KAJ6421153.1"/>
    </source>
</evidence>
<proteinExistence type="predicted"/>
<protein>
    <submittedName>
        <fullName evidence="1">Uncharacterized protein</fullName>
    </submittedName>
</protein>
<name>A0AAD6PAA0_9ROSI</name>
<sequence>MNGLSDEKGMELVEKAKSKMVGTNSCWQNAYQHLFAGCSQIFAVEEKRWRFAWHLSDCFQKDSGRPAFPYCDTKSAMVNCLKMLNDNEHK</sequence>
<gene>
    <name evidence="1" type="ORF">OIU84_028520</name>
</gene>
<organism evidence="1 2">
    <name type="scientific">Salix udensis</name>
    <dbReference type="NCBI Taxonomy" id="889485"/>
    <lineage>
        <taxon>Eukaryota</taxon>
        <taxon>Viridiplantae</taxon>
        <taxon>Streptophyta</taxon>
        <taxon>Embryophyta</taxon>
        <taxon>Tracheophyta</taxon>
        <taxon>Spermatophyta</taxon>
        <taxon>Magnoliopsida</taxon>
        <taxon>eudicotyledons</taxon>
        <taxon>Gunneridae</taxon>
        <taxon>Pentapetalae</taxon>
        <taxon>rosids</taxon>
        <taxon>fabids</taxon>
        <taxon>Malpighiales</taxon>
        <taxon>Salicaceae</taxon>
        <taxon>Saliceae</taxon>
        <taxon>Salix</taxon>
    </lineage>
</organism>
<evidence type="ECO:0000313" key="2">
    <source>
        <dbReference type="Proteomes" id="UP001162972"/>
    </source>
</evidence>